<dbReference type="EMBL" id="WLYI01000010">
    <property type="protein sequence ID" value="MTD19331.1"/>
    <property type="molecule type" value="Genomic_DNA"/>
</dbReference>
<keyword evidence="3" id="KW-1185">Reference proteome</keyword>
<dbReference type="Proteomes" id="UP000431485">
    <property type="component" value="Unassembled WGS sequence"/>
</dbReference>
<accession>A0A7X2UX15</accession>
<organism evidence="2 3">
    <name type="scientific">Pseudomonas karstica</name>
    <dbReference type="NCBI Taxonomy" id="1055468"/>
    <lineage>
        <taxon>Bacteria</taxon>
        <taxon>Pseudomonadati</taxon>
        <taxon>Pseudomonadota</taxon>
        <taxon>Gammaproteobacteria</taxon>
        <taxon>Pseudomonadales</taxon>
        <taxon>Pseudomonadaceae</taxon>
        <taxon>Pseudomonas</taxon>
    </lineage>
</organism>
<evidence type="ECO:0000313" key="2">
    <source>
        <dbReference type="EMBL" id="MTD19331.1"/>
    </source>
</evidence>
<reference evidence="2 3" key="1">
    <citation type="submission" date="2019-11" db="EMBL/GenBank/DDBJ databases">
        <title>Pseudmonas karstica sp. nov. and Pseudomonas spelaei sp. nov. from caves.</title>
        <authorList>
            <person name="Zeman M."/>
        </authorList>
    </citation>
    <scope>NUCLEOTIDE SEQUENCE [LARGE SCALE GENOMIC DNA]</scope>
    <source>
        <strain evidence="2 3">CCM 7891</strain>
    </source>
</reference>
<gene>
    <name evidence="2" type="ORF">GIR22_09265</name>
</gene>
<dbReference type="OrthoDB" id="9959821at2"/>
<protein>
    <submittedName>
        <fullName evidence="2">Uncharacterized protein</fullName>
    </submittedName>
</protein>
<comment type="caution">
    <text evidence="2">The sequence shown here is derived from an EMBL/GenBank/DDBJ whole genome shotgun (WGS) entry which is preliminary data.</text>
</comment>
<name>A0A7X2UX15_9PSED</name>
<evidence type="ECO:0000313" key="3">
    <source>
        <dbReference type="Proteomes" id="UP000431485"/>
    </source>
</evidence>
<dbReference type="AlphaFoldDB" id="A0A7X2UX15"/>
<evidence type="ECO:0000256" key="1">
    <source>
        <dbReference type="SAM" id="MobiDB-lite"/>
    </source>
</evidence>
<proteinExistence type="predicted"/>
<feature type="region of interest" description="Disordered" evidence="1">
    <location>
        <begin position="1"/>
        <end position="34"/>
    </location>
</feature>
<feature type="compositionally biased region" description="Polar residues" evidence="1">
    <location>
        <begin position="17"/>
        <end position="31"/>
    </location>
</feature>
<sequence length="67" mass="7578">MGSKKRRNRTDVYVRQQPDSDAQPRSGNKPSGPSALSLAMLLAETRVPVIDEEWEKMTPVGREFKFS</sequence>
<dbReference type="RefSeq" id="WP_154743042.1">
    <property type="nucleotide sequence ID" value="NZ_JBHSTG010000041.1"/>
</dbReference>